<dbReference type="PATRIC" id="fig|927665.4.peg.2160"/>
<evidence type="ECO:0000313" key="3">
    <source>
        <dbReference type="Proteomes" id="UP000033047"/>
    </source>
</evidence>
<keyword evidence="1" id="KW-0732">Signal</keyword>
<name>A0A0F5JFA1_9BACT</name>
<dbReference type="RefSeq" id="WP_046146053.1">
    <property type="nucleotide sequence ID" value="NZ_KQ033912.1"/>
</dbReference>
<proteinExistence type="predicted"/>
<dbReference type="HOGENOM" id="CLU_2881805_0_0_10"/>
<evidence type="ECO:0000256" key="1">
    <source>
        <dbReference type="SAM" id="SignalP"/>
    </source>
</evidence>
<evidence type="ECO:0000313" key="2">
    <source>
        <dbReference type="EMBL" id="KKB56132.1"/>
    </source>
</evidence>
<accession>A0A0F5JFA1</accession>
<gene>
    <name evidence="2" type="ORF">HMPREF1535_02105</name>
</gene>
<dbReference type="Proteomes" id="UP000033047">
    <property type="component" value="Unassembled WGS sequence"/>
</dbReference>
<reference evidence="2 3" key="1">
    <citation type="submission" date="2013-04" db="EMBL/GenBank/DDBJ databases">
        <title>The Genome Sequence of Parabacteroides goldsteinii DSM 19448.</title>
        <authorList>
            <consortium name="The Broad Institute Genomics Platform"/>
            <person name="Earl A."/>
            <person name="Ward D."/>
            <person name="Feldgarden M."/>
            <person name="Gevers D."/>
            <person name="Martens E."/>
            <person name="Sakamoto M."/>
            <person name="Benno Y."/>
            <person name="Song Y."/>
            <person name="Liu C."/>
            <person name="Lee J."/>
            <person name="Bolanos M."/>
            <person name="Vaisanen M.L."/>
            <person name="Finegold S.M."/>
            <person name="Walker B."/>
            <person name="Young S."/>
            <person name="Zeng Q."/>
            <person name="Gargeya S."/>
            <person name="Fitzgerald M."/>
            <person name="Haas B."/>
            <person name="Abouelleil A."/>
            <person name="Allen A.W."/>
            <person name="Alvarado L."/>
            <person name="Arachchi H.M."/>
            <person name="Berlin A.M."/>
            <person name="Chapman S.B."/>
            <person name="Gainer-Dewar J."/>
            <person name="Goldberg J."/>
            <person name="Griggs A."/>
            <person name="Gujja S."/>
            <person name="Hansen M."/>
            <person name="Howarth C."/>
            <person name="Imamovic A."/>
            <person name="Ireland A."/>
            <person name="Larimer J."/>
            <person name="McCowan C."/>
            <person name="Murphy C."/>
            <person name="Pearson M."/>
            <person name="Poon T.W."/>
            <person name="Priest M."/>
            <person name="Roberts A."/>
            <person name="Saif S."/>
            <person name="Shea T."/>
            <person name="Sisk P."/>
            <person name="Sykes S."/>
            <person name="Wortman J."/>
            <person name="Nusbaum C."/>
            <person name="Birren B."/>
        </authorList>
    </citation>
    <scope>NUCLEOTIDE SEQUENCE [LARGE SCALE GENOMIC DNA]</scope>
    <source>
        <strain evidence="2 3">DSM 19448</strain>
    </source>
</reference>
<feature type="chain" id="PRO_5002489842" evidence="1">
    <location>
        <begin position="22"/>
        <end position="63"/>
    </location>
</feature>
<protein>
    <submittedName>
        <fullName evidence="2">Uncharacterized protein</fullName>
    </submittedName>
</protein>
<dbReference type="STRING" id="927665.HMPREF1535_02105"/>
<organism evidence="2 3">
    <name type="scientific">Parabacteroides goldsteinii DSM 19448 = WAL 12034</name>
    <dbReference type="NCBI Taxonomy" id="927665"/>
    <lineage>
        <taxon>Bacteria</taxon>
        <taxon>Pseudomonadati</taxon>
        <taxon>Bacteroidota</taxon>
        <taxon>Bacteroidia</taxon>
        <taxon>Bacteroidales</taxon>
        <taxon>Tannerellaceae</taxon>
        <taxon>Parabacteroides</taxon>
    </lineage>
</organism>
<dbReference type="EMBL" id="AQHV01000011">
    <property type="protein sequence ID" value="KKB56132.1"/>
    <property type="molecule type" value="Genomic_DNA"/>
</dbReference>
<dbReference type="AlphaFoldDB" id="A0A0F5JFA1"/>
<feature type="signal peptide" evidence="1">
    <location>
        <begin position="1"/>
        <end position="21"/>
    </location>
</feature>
<sequence>MKAYYFLLLFSFLGFTPNIYAVTTGTESENVTQVRYSDILENGFPEMEIQTYELGFGYGPFLL</sequence>
<comment type="caution">
    <text evidence="2">The sequence shown here is derived from an EMBL/GenBank/DDBJ whole genome shotgun (WGS) entry which is preliminary data.</text>
</comment>